<proteinExistence type="predicted"/>
<dbReference type="RefSeq" id="WP_227563695.1">
    <property type="nucleotide sequence ID" value="NZ_CP101989.1"/>
</dbReference>
<reference evidence="1 2" key="1">
    <citation type="submission" date="2022-07" db="EMBL/GenBank/DDBJ databases">
        <title>Novel species in genus cellulomonas.</title>
        <authorList>
            <person name="Ye L."/>
        </authorList>
    </citation>
    <scope>NUCLEOTIDE SEQUENCE [LARGE SCALE GENOMIC DNA]</scope>
    <source>
        <strain evidence="2">zg-Y908</strain>
    </source>
</reference>
<sequence>MTVGDGQIVLVGGADIAQVVTGAFQAPPAAVELVTQSKRRGVKAAWRPVVING</sequence>
<keyword evidence="2" id="KW-1185">Reference proteome</keyword>
<gene>
    <name evidence="1" type="ORF">NP075_00170</name>
</gene>
<name>A0ABY5K5Z0_9CELL</name>
<organism evidence="1 2">
    <name type="scientific">Cellulomonas wangsupingiae</name>
    <dbReference type="NCBI Taxonomy" id="2968085"/>
    <lineage>
        <taxon>Bacteria</taxon>
        <taxon>Bacillati</taxon>
        <taxon>Actinomycetota</taxon>
        <taxon>Actinomycetes</taxon>
        <taxon>Micrococcales</taxon>
        <taxon>Cellulomonadaceae</taxon>
        <taxon>Cellulomonas</taxon>
    </lineage>
</organism>
<dbReference type="Proteomes" id="UP001317322">
    <property type="component" value="Chromosome"/>
</dbReference>
<protein>
    <submittedName>
        <fullName evidence="1">Uncharacterized protein</fullName>
    </submittedName>
</protein>
<evidence type="ECO:0000313" key="1">
    <source>
        <dbReference type="EMBL" id="UUI65199.1"/>
    </source>
</evidence>
<accession>A0ABY5K5Z0</accession>
<dbReference type="EMBL" id="CP101989">
    <property type="protein sequence ID" value="UUI65199.1"/>
    <property type="molecule type" value="Genomic_DNA"/>
</dbReference>
<evidence type="ECO:0000313" key="2">
    <source>
        <dbReference type="Proteomes" id="UP001317322"/>
    </source>
</evidence>